<keyword evidence="2" id="KW-0378">Hydrolase</keyword>
<dbReference type="PANTHER" id="PTHR21666">
    <property type="entry name" value="PEPTIDASE-RELATED"/>
    <property type="match status" value="1"/>
</dbReference>
<evidence type="ECO:0000313" key="3">
    <source>
        <dbReference type="Proteomes" id="UP001595616"/>
    </source>
</evidence>
<protein>
    <submittedName>
        <fullName evidence="2">M23 family metallopeptidase</fullName>
        <ecNumber evidence="2">3.4.24.-</ecNumber>
    </submittedName>
</protein>
<accession>A0ABV7YRP7</accession>
<gene>
    <name evidence="2" type="ORF">ACFOOI_05165</name>
</gene>
<dbReference type="Gene3D" id="2.70.70.10">
    <property type="entry name" value="Glucose Permease (Domain IIA)"/>
    <property type="match status" value="1"/>
</dbReference>
<organism evidence="2 3">
    <name type="scientific">Lacihabitans lacunae</name>
    <dbReference type="NCBI Taxonomy" id="1028214"/>
    <lineage>
        <taxon>Bacteria</taxon>
        <taxon>Pseudomonadati</taxon>
        <taxon>Bacteroidota</taxon>
        <taxon>Cytophagia</taxon>
        <taxon>Cytophagales</taxon>
        <taxon>Leadbetterellaceae</taxon>
        <taxon>Lacihabitans</taxon>
    </lineage>
</organism>
<dbReference type="GO" id="GO:0016787">
    <property type="term" value="F:hydrolase activity"/>
    <property type="evidence" value="ECO:0007669"/>
    <property type="project" value="UniProtKB-KW"/>
</dbReference>
<dbReference type="CDD" id="cd12797">
    <property type="entry name" value="M23_peptidase"/>
    <property type="match status" value="1"/>
</dbReference>
<comment type="caution">
    <text evidence="2">The sequence shown here is derived from an EMBL/GenBank/DDBJ whole genome shotgun (WGS) entry which is preliminary data.</text>
</comment>
<dbReference type="InterPro" id="IPR050570">
    <property type="entry name" value="Cell_wall_metabolism_enzyme"/>
</dbReference>
<dbReference type="EC" id="3.4.24.-" evidence="2"/>
<evidence type="ECO:0000313" key="2">
    <source>
        <dbReference type="EMBL" id="MFC3810033.1"/>
    </source>
</evidence>
<dbReference type="EMBL" id="JBHRYQ010000001">
    <property type="protein sequence ID" value="MFC3810033.1"/>
    <property type="molecule type" value="Genomic_DNA"/>
</dbReference>
<evidence type="ECO:0000259" key="1">
    <source>
        <dbReference type="Pfam" id="PF01551"/>
    </source>
</evidence>
<dbReference type="InterPro" id="IPR016047">
    <property type="entry name" value="M23ase_b-sheet_dom"/>
</dbReference>
<dbReference type="RefSeq" id="WP_379835792.1">
    <property type="nucleotide sequence ID" value="NZ_JBHRYQ010000001.1"/>
</dbReference>
<dbReference type="PANTHER" id="PTHR21666:SF285">
    <property type="entry name" value="M23 FAMILY METALLOPEPTIDASE"/>
    <property type="match status" value="1"/>
</dbReference>
<dbReference type="Proteomes" id="UP001595616">
    <property type="component" value="Unassembled WGS sequence"/>
</dbReference>
<feature type="domain" description="M23ase beta-sheet core" evidence="1">
    <location>
        <begin position="52"/>
        <end position="109"/>
    </location>
</feature>
<keyword evidence="3" id="KW-1185">Reference proteome</keyword>
<dbReference type="Pfam" id="PF01551">
    <property type="entry name" value="Peptidase_M23"/>
    <property type="match status" value="1"/>
</dbReference>
<name>A0ABV7YRP7_9BACT</name>
<dbReference type="InterPro" id="IPR011055">
    <property type="entry name" value="Dup_hybrid_motif"/>
</dbReference>
<sequence length="619" mass="69501">MNSRLITFFLIILSYSVFGQNKIPQGYFIMPIAPGQISSLSGCFGDIRINHFHAGLDVRTGGVEGKPVYAAADGYISRIKIMNGGYGNALYVTHPNGYTTAYAHLKVFSEEIQAYLVSKQYEQKTWEIDLSLSPNELPVTQRQIIALSGNTGGSGGPHLHFEIRDQAENVLDPALFGFSEITDNVSPIIEFISLKCVSKDASINGKFGIFNFPVIKSKSGLYTVPAKITAKGKIGLEILTYDKTSGSPFRQGVNQINLNVNHENVYNFRLEKMAFYNKLDMNVHVNYEKLITKNQKIHKCYVEPGNTFDFYKTNEHGGAFDIIDGENLVEIRVNDVAANNTALIFNINKEADQDEKPAVGPLDYDLKVLDNFVYLKIQKAPEEIKNIIVIKENEELVLSPRANGDFVYDLSDGLPQNIKVGNAEIKLPINYRLTKNQATINTKYLSADFGNALYGDANVKIEADGSVLDLYEDIIPLKSPADITWQKSGSVDQKEKYKVYLEAGKPKFIGGEWDGNKIIFKAKEFGKYQTRYDFDAPYISARTVNKDMLSFRISDALSGIKEIRCHVNEEWTLMNYEYKSGLIWSEKLDKTKPFTGKVVLEVIDNCNNIQTFETNLPEL</sequence>
<reference evidence="3" key="1">
    <citation type="journal article" date="2019" name="Int. J. Syst. Evol. Microbiol.">
        <title>The Global Catalogue of Microorganisms (GCM) 10K type strain sequencing project: providing services to taxonomists for standard genome sequencing and annotation.</title>
        <authorList>
            <consortium name="The Broad Institute Genomics Platform"/>
            <consortium name="The Broad Institute Genome Sequencing Center for Infectious Disease"/>
            <person name="Wu L."/>
            <person name="Ma J."/>
        </authorList>
    </citation>
    <scope>NUCLEOTIDE SEQUENCE [LARGE SCALE GENOMIC DNA]</scope>
    <source>
        <strain evidence="3">CECT 7956</strain>
    </source>
</reference>
<proteinExistence type="predicted"/>
<dbReference type="SUPFAM" id="SSF51261">
    <property type="entry name" value="Duplicated hybrid motif"/>
    <property type="match status" value="1"/>
</dbReference>